<dbReference type="GO" id="GO:0070628">
    <property type="term" value="F:proteasome binding"/>
    <property type="evidence" value="ECO:0007669"/>
    <property type="project" value="TreeGrafter"/>
</dbReference>
<proteinExistence type="inferred from homology"/>
<dbReference type="PANTHER" id="PTHR15069">
    <property type="entry name" value="PROTEASOME ASSEMBLY CHAPERONE 1"/>
    <property type="match status" value="1"/>
</dbReference>
<dbReference type="AlphaFoldDB" id="A0A8K0KNU5"/>
<name>A0A8K0KNU5_LADFU</name>
<gene>
    <name evidence="4" type="ORF">J437_LFUL016183</name>
</gene>
<dbReference type="Proteomes" id="UP000792457">
    <property type="component" value="Unassembled WGS sequence"/>
</dbReference>
<reference evidence="4" key="1">
    <citation type="submission" date="2013-04" db="EMBL/GenBank/DDBJ databases">
        <authorList>
            <person name="Qu J."/>
            <person name="Murali S.C."/>
            <person name="Bandaranaike D."/>
            <person name="Bellair M."/>
            <person name="Blankenburg K."/>
            <person name="Chao H."/>
            <person name="Dinh H."/>
            <person name="Doddapaneni H."/>
            <person name="Downs B."/>
            <person name="Dugan-Rocha S."/>
            <person name="Elkadiri S."/>
            <person name="Gnanaolivu R.D."/>
            <person name="Hernandez B."/>
            <person name="Javaid M."/>
            <person name="Jayaseelan J.C."/>
            <person name="Lee S."/>
            <person name="Li M."/>
            <person name="Ming W."/>
            <person name="Munidasa M."/>
            <person name="Muniz J."/>
            <person name="Nguyen L."/>
            <person name="Ongeri F."/>
            <person name="Osuji N."/>
            <person name="Pu L.-L."/>
            <person name="Puazo M."/>
            <person name="Qu C."/>
            <person name="Quiroz J."/>
            <person name="Raj R."/>
            <person name="Weissenberger G."/>
            <person name="Xin Y."/>
            <person name="Zou X."/>
            <person name="Han Y."/>
            <person name="Richards S."/>
            <person name="Worley K."/>
            <person name="Muzny D."/>
            <person name="Gibbs R."/>
        </authorList>
    </citation>
    <scope>NUCLEOTIDE SEQUENCE</scope>
    <source>
        <strain evidence="4">Sampled in the wild</strain>
    </source>
</reference>
<evidence type="ECO:0000313" key="5">
    <source>
        <dbReference type="Proteomes" id="UP000792457"/>
    </source>
</evidence>
<evidence type="ECO:0000256" key="2">
    <source>
        <dbReference type="ARBA" id="ARBA00019180"/>
    </source>
</evidence>
<dbReference type="GO" id="GO:0005783">
    <property type="term" value="C:endoplasmic reticulum"/>
    <property type="evidence" value="ECO:0007669"/>
    <property type="project" value="InterPro"/>
</dbReference>
<evidence type="ECO:0000313" key="4">
    <source>
        <dbReference type="EMBL" id="KAG8238517.1"/>
    </source>
</evidence>
<dbReference type="Pfam" id="PF16094">
    <property type="entry name" value="PAC1"/>
    <property type="match status" value="1"/>
</dbReference>
<organism evidence="4 5">
    <name type="scientific">Ladona fulva</name>
    <name type="common">Scarce chaser dragonfly</name>
    <name type="synonym">Libellula fulva</name>
    <dbReference type="NCBI Taxonomy" id="123851"/>
    <lineage>
        <taxon>Eukaryota</taxon>
        <taxon>Metazoa</taxon>
        <taxon>Ecdysozoa</taxon>
        <taxon>Arthropoda</taxon>
        <taxon>Hexapoda</taxon>
        <taxon>Insecta</taxon>
        <taxon>Pterygota</taxon>
        <taxon>Palaeoptera</taxon>
        <taxon>Odonata</taxon>
        <taxon>Epiprocta</taxon>
        <taxon>Anisoptera</taxon>
        <taxon>Libelluloidea</taxon>
        <taxon>Libellulidae</taxon>
        <taxon>Ladona</taxon>
    </lineage>
</organism>
<dbReference type="OrthoDB" id="17536at2759"/>
<evidence type="ECO:0000256" key="1">
    <source>
        <dbReference type="ARBA" id="ARBA00005261"/>
    </source>
</evidence>
<keyword evidence="5" id="KW-1185">Reference proteome</keyword>
<sequence length="227" mass="25156">MASFFGEVLESSSRAYDGNCEDISRPNDPIDTIRSYELSWRVDDDPAEKALFIMLDGKCAIGLSDSLRCHGSIVAEISESKRKKDDDASWKTSASPSFIYKLSNGVYVCEVSPSVKLVNANYFSESVPFVRGLCNSTFSSNGGKMLTPLIGNCNIVTGVPASVFLWCSLMKISASVYVCYTPKEEVDSILWQMIVNLLSTSWPVKDFLSKVNFKEKETVNRTGNLYL</sequence>
<accession>A0A8K0KNU5</accession>
<comment type="caution">
    <text evidence="4">The sequence shown here is derived from an EMBL/GenBank/DDBJ whole genome shotgun (WGS) entry which is preliminary data.</text>
</comment>
<dbReference type="InterPro" id="IPR016565">
    <property type="entry name" value="Proteasome_assmbl_chp_1"/>
</dbReference>
<evidence type="ECO:0000256" key="3">
    <source>
        <dbReference type="ARBA" id="ARBA00023186"/>
    </source>
</evidence>
<dbReference type="PANTHER" id="PTHR15069:SF1">
    <property type="entry name" value="PROTEASOME ASSEMBLY CHAPERONE 1"/>
    <property type="match status" value="1"/>
</dbReference>
<protein>
    <recommendedName>
        <fullName evidence="2">Proteasome assembly chaperone 1</fullName>
    </recommendedName>
</protein>
<keyword evidence="3" id="KW-0143">Chaperone</keyword>
<reference evidence="4" key="2">
    <citation type="submission" date="2017-10" db="EMBL/GenBank/DDBJ databases">
        <title>Ladona fulva Genome sequencing and assembly.</title>
        <authorList>
            <person name="Murali S."/>
            <person name="Richards S."/>
            <person name="Bandaranaike D."/>
            <person name="Bellair M."/>
            <person name="Blankenburg K."/>
            <person name="Chao H."/>
            <person name="Dinh H."/>
            <person name="Doddapaneni H."/>
            <person name="Dugan-Rocha S."/>
            <person name="Elkadiri S."/>
            <person name="Gnanaolivu R."/>
            <person name="Hernandez B."/>
            <person name="Skinner E."/>
            <person name="Javaid M."/>
            <person name="Lee S."/>
            <person name="Li M."/>
            <person name="Ming W."/>
            <person name="Munidasa M."/>
            <person name="Muniz J."/>
            <person name="Nguyen L."/>
            <person name="Hughes D."/>
            <person name="Osuji N."/>
            <person name="Pu L.-L."/>
            <person name="Puazo M."/>
            <person name="Qu C."/>
            <person name="Quiroz J."/>
            <person name="Raj R."/>
            <person name="Weissenberger G."/>
            <person name="Xin Y."/>
            <person name="Zou X."/>
            <person name="Han Y."/>
            <person name="Worley K."/>
            <person name="Muzny D."/>
            <person name="Gibbs R."/>
        </authorList>
    </citation>
    <scope>NUCLEOTIDE SEQUENCE</scope>
    <source>
        <strain evidence="4">Sampled in the wild</strain>
    </source>
</reference>
<dbReference type="GO" id="GO:0080129">
    <property type="term" value="P:proteasome core complex assembly"/>
    <property type="evidence" value="ECO:0007669"/>
    <property type="project" value="TreeGrafter"/>
</dbReference>
<dbReference type="EMBL" id="KZ309362">
    <property type="protein sequence ID" value="KAG8238517.1"/>
    <property type="molecule type" value="Genomic_DNA"/>
</dbReference>
<comment type="similarity">
    <text evidence="1">Belongs to the PSMG1 family.</text>
</comment>